<feature type="transmembrane region" description="Helical" evidence="1">
    <location>
        <begin position="70"/>
        <end position="88"/>
    </location>
</feature>
<keyword evidence="1" id="KW-0472">Membrane</keyword>
<sequence>MEKKKTGASYIYMVIAGVGMFLLAFGLLEYILFVGNVNTPGFFLTFIGFIILVHYIYYLEKKNGMSNKVIWIKSGMLILSLLTIGYMFTESQFM</sequence>
<reference evidence="2" key="1">
    <citation type="submission" date="2016-10" db="EMBL/GenBank/DDBJ databases">
        <authorList>
            <person name="de Groot N.N."/>
        </authorList>
    </citation>
    <scope>NUCLEOTIDE SEQUENCE</scope>
    <source>
        <strain evidence="2">DSM 24743</strain>
    </source>
</reference>
<organism evidence="2 3">
    <name type="scientific">Planococcus halocryophilus</name>
    <dbReference type="NCBI Taxonomy" id="1215089"/>
    <lineage>
        <taxon>Bacteria</taxon>
        <taxon>Bacillati</taxon>
        <taxon>Bacillota</taxon>
        <taxon>Bacilli</taxon>
        <taxon>Bacillales</taxon>
        <taxon>Caryophanaceae</taxon>
        <taxon>Planococcus</taxon>
    </lineage>
</organism>
<keyword evidence="1" id="KW-0812">Transmembrane</keyword>
<feature type="transmembrane region" description="Helical" evidence="1">
    <location>
        <begin position="12"/>
        <end position="33"/>
    </location>
</feature>
<evidence type="ECO:0000313" key="3">
    <source>
        <dbReference type="Proteomes" id="UP000092687"/>
    </source>
</evidence>
<dbReference type="KEGG" id="phc:BBI08_03185"/>
<evidence type="ECO:0000313" key="2">
    <source>
        <dbReference type="EMBL" id="ANU12908.1"/>
    </source>
</evidence>
<dbReference type="EMBL" id="CP016537">
    <property type="protein sequence ID" value="ANU12908.1"/>
    <property type="molecule type" value="Genomic_DNA"/>
</dbReference>
<gene>
    <name evidence="2" type="ORF">BBI08_03185</name>
</gene>
<evidence type="ECO:0000256" key="1">
    <source>
        <dbReference type="SAM" id="Phobius"/>
    </source>
</evidence>
<proteinExistence type="predicted"/>
<protein>
    <submittedName>
        <fullName evidence="2">Uncharacterized protein</fullName>
    </submittedName>
</protein>
<accession>A0A1C7DNG3</accession>
<dbReference type="AlphaFoldDB" id="A0A1C7DNG3"/>
<feature type="transmembrane region" description="Helical" evidence="1">
    <location>
        <begin position="39"/>
        <end position="58"/>
    </location>
</feature>
<dbReference type="RefSeq" id="WP_065527921.1">
    <property type="nucleotide sequence ID" value="NZ_CP016537.2"/>
</dbReference>
<dbReference type="Proteomes" id="UP000092687">
    <property type="component" value="Chromosome"/>
</dbReference>
<keyword evidence="1" id="KW-1133">Transmembrane helix</keyword>
<dbReference type="OrthoDB" id="2428552at2"/>
<keyword evidence="3" id="KW-1185">Reference proteome</keyword>
<name>A0A1C7DNG3_9BACL</name>